<sequence length="221" mass="24895">MTPIPKNDAKKPPQGVSKIVRFTKRDRKPDSPIPGKSNESLILYYLTKLKKLFKSQENKAGRGRSSVRIGKPQDGLTTGIAGGLDKSGDIDNRQIQDVMYNVVNEALEYGFRNKILEKRGNCFMLTGTRSVSRRDPTPGPQGFRTCNCRRCSYYASCSNRPGGCQECARIQREKQARLGRHPPNNFMGKSSSFTNARLRSRSRLGFRCNCSKCRIRQGKII</sequence>
<reference evidence="2" key="1">
    <citation type="submission" date="2022-01" db="EMBL/GenBank/DDBJ databases">
        <authorList>
            <person name="King R."/>
        </authorList>
    </citation>
    <scope>NUCLEOTIDE SEQUENCE</scope>
</reference>
<name>A0A9P0G7Y9_9CUCU</name>
<proteinExistence type="predicted"/>
<keyword evidence="3" id="KW-1185">Reference proteome</keyword>
<gene>
    <name evidence="2" type="ORF">PSYICH_LOCUS2960</name>
</gene>
<organism evidence="2 3">
    <name type="scientific">Psylliodes chrysocephalus</name>
    <dbReference type="NCBI Taxonomy" id="3402493"/>
    <lineage>
        <taxon>Eukaryota</taxon>
        <taxon>Metazoa</taxon>
        <taxon>Ecdysozoa</taxon>
        <taxon>Arthropoda</taxon>
        <taxon>Hexapoda</taxon>
        <taxon>Insecta</taxon>
        <taxon>Pterygota</taxon>
        <taxon>Neoptera</taxon>
        <taxon>Endopterygota</taxon>
        <taxon>Coleoptera</taxon>
        <taxon>Polyphaga</taxon>
        <taxon>Cucujiformia</taxon>
        <taxon>Chrysomeloidea</taxon>
        <taxon>Chrysomelidae</taxon>
        <taxon>Galerucinae</taxon>
        <taxon>Alticini</taxon>
        <taxon>Psylliodes</taxon>
    </lineage>
</organism>
<protein>
    <submittedName>
        <fullName evidence="2">Uncharacterized protein</fullName>
    </submittedName>
</protein>
<dbReference type="Proteomes" id="UP001153636">
    <property type="component" value="Chromosome 11"/>
</dbReference>
<evidence type="ECO:0000313" key="2">
    <source>
        <dbReference type="EMBL" id="CAH1101301.1"/>
    </source>
</evidence>
<evidence type="ECO:0000313" key="3">
    <source>
        <dbReference type="Proteomes" id="UP001153636"/>
    </source>
</evidence>
<dbReference type="AlphaFoldDB" id="A0A9P0G7Y9"/>
<dbReference type="EMBL" id="OV651823">
    <property type="protein sequence ID" value="CAH1101301.1"/>
    <property type="molecule type" value="Genomic_DNA"/>
</dbReference>
<evidence type="ECO:0000256" key="1">
    <source>
        <dbReference type="SAM" id="MobiDB-lite"/>
    </source>
</evidence>
<feature type="region of interest" description="Disordered" evidence="1">
    <location>
        <begin position="1"/>
        <end position="35"/>
    </location>
</feature>
<dbReference type="OrthoDB" id="6782229at2759"/>
<feature type="region of interest" description="Disordered" evidence="1">
    <location>
        <begin position="56"/>
        <end position="88"/>
    </location>
</feature>
<accession>A0A9P0G7Y9</accession>